<accession>A0AAJ0AVF4</accession>
<evidence type="ECO:0000256" key="1">
    <source>
        <dbReference type="SAM" id="Coils"/>
    </source>
</evidence>
<keyword evidence="3" id="KW-1185">Reference proteome</keyword>
<protein>
    <submittedName>
        <fullName evidence="2">Uncharacterized protein</fullName>
    </submittedName>
</protein>
<dbReference type="RefSeq" id="XP_060434228.1">
    <property type="nucleotide sequence ID" value="XM_060571867.1"/>
</dbReference>
<proteinExistence type="predicted"/>
<dbReference type="GeneID" id="85456393"/>
<keyword evidence="1" id="KW-0175">Coiled coil</keyword>
<dbReference type="AlphaFoldDB" id="A0AAJ0AVF4"/>
<evidence type="ECO:0000313" key="3">
    <source>
        <dbReference type="Proteomes" id="UP001224890"/>
    </source>
</evidence>
<feature type="coiled-coil region" evidence="1">
    <location>
        <begin position="127"/>
        <end position="154"/>
    </location>
</feature>
<gene>
    <name evidence="2" type="ORF">BDP55DRAFT_628189</name>
</gene>
<organism evidence="2 3">
    <name type="scientific">Colletotrichum godetiae</name>
    <dbReference type="NCBI Taxonomy" id="1209918"/>
    <lineage>
        <taxon>Eukaryota</taxon>
        <taxon>Fungi</taxon>
        <taxon>Dikarya</taxon>
        <taxon>Ascomycota</taxon>
        <taxon>Pezizomycotina</taxon>
        <taxon>Sordariomycetes</taxon>
        <taxon>Hypocreomycetidae</taxon>
        <taxon>Glomerellales</taxon>
        <taxon>Glomerellaceae</taxon>
        <taxon>Colletotrichum</taxon>
        <taxon>Colletotrichum acutatum species complex</taxon>
    </lineage>
</organism>
<comment type="caution">
    <text evidence="2">The sequence shown here is derived from an EMBL/GenBank/DDBJ whole genome shotgun (WGS) entry which is preliminary data.</text>
</comment>
<sequence>MAVLKAGFGLSSQPFSDTFCFFPVVSTGSAHPKDATPSESPRAIYSITGTHILHRRLEASGRASLMPIVACLPVVPHHQTLEELYSSRLKTTTENCVLQMVMTMVLVLSGSLVVVEKLPIVIGNKAARQAAKELQELQGRKQKLADLMDDITAAHNFAINLTGTILDHNQEAREMTGNLMNILTKRIVLLQKVANISKSTMKQHLDHIRKFNRVDIGTWNDSSKAIQECIKLNYGKIKAMDAAIDLKGIMEESLYAMSKVAKQNPSPFATASATAA</sequence>
<dbReference type="EMBL" id="JAHMHR010000006">
    <property type="protein sequence ID" value="KAK1690533.1"/>
    <property type="molecule type" value="Genomic_DNA"/>
</dbReference>
<name>A0AAJ0AVF4_9PEZI</name>
<evidence type="ECO:0000313" key="2">
    <source>
        <dbReference type="EMBL" id="KAK1690533.1"/>
    </source>
</evidence>
<dbReference type="Proteomes" id="UP001224890">
    <property type="component" value="Unassembled WGS sequence"/>
</dbReference>
<reference evidence="2" key="1">
    <citation type="submission" date="2021-06" db="EMBL/GenBank/DDBJ databases">
        <title>Comparative genomics, transcriptomics and evolutionary studies reveal genomic signatures of adaptation to plant cell wall in hemibiotrophic fungi.</title>
        <authorList>
            <consortium name="DOE Joint Genome Institute"/>
            <person name="Baroncelli R."/>
            <person name="Diaz J.F."/>
            <person name="Benocci T."/>
            <person name="Peng M."/>
            <person name="Battaglia E."/>
            <person name="Haridas S."/>
            <person name="Andreopoulos W."/>
            <person name="Labutti K."/>
            <person name="Pangilinan J."/>
            <person name="Floch G.L."/>
            <person name="Makela M.R."/>
            <person name="Henrissat B."/>
            <person name="Grigoriev I.V."/>
            <person name="Crouch J.A."/>
            <person name="De Vries R.P."/>
            <person name="Sukno S.A."/>
            <person name="Thon M.R."/>
        </authorList>
    </citation>
    <scope>NUCLEOTIDE SEQUENCE</scope>
    <source>
        <strain evidence="2">CBS 193.32</strain>
    </source>
</reference>